<comment type="caution">
    <text evidence="1">The sequence shown here is derived from an EMBL/GenBank/DDBJ whole genome shotgun (WGS) entry which is preliminary data.</text>
</comment>
<dbReference type="RefSeq" id="WP_261988168.1">
    <property type="nucleotide sequence ID" value="NZ_JARUMK010000001.1"/>
</dbReference>
<dbReference type="Gene3D" id="1.10.10.10">
    <property type="entry name" value="Winged helix-like DNA-binding domain superfamily/Winged helix DNA-binding domain"/>
    <property type="match status" value="1"/>
</dbReference>
<reference evidence="1 2" key="1">
    <citation type="submission" date="2023-04" db="EMBL/GenBank/DDBJ databases">
        <title>Genomic diversity of scab-causing Streptomyces spp. in the province of Quebec, Canada.</title>
        <authorList>
            <person name="Biessy A."/>
            <person name="Cadieux M."/>
            <person name="Ciotola M."/>
            <person name="Filion M."/>
        </authorList>
    </citation>
    <scope>NUCLEOTIDE SEQUENCE [LARGE SCALE GENOMIC DNA]</scope>
    <source>
        <strain evidence="1 2">B21-103</strain>
    </source>
</reference>
<accession>A0ABU8AB29</accession>
<dbReference type="SUPFAM" id="SSF46785">
    <property type="entry name" value="Winged helix' DNA-binding domain"/>
    <property type="match status" value="1"/>
</dbReference>
<dbReference type="Proteomes" id="UP001382181">
    <property type="component" value="Unassembled WGS sequence"/>
</dbReference>
<dbReference type="InterPro" id="IPR036388">
    <property type="entry name" value="WH-like_DNA-bd_sf"/>
</dbReference>
<evidence type="ECO:0008006" key="3">
    <source>
        <dbReference type="Google" id="ProtNLM"/>
    </source>
</evidence>
<dbReference type="EMBL" id="JARUMK010000001">
    <property type="protein sequence ID" value="MEH0563580.1"/>
    <property type="molecule type" value="Genomic_DNA"/>
</dbReference>
<dbReference type="InterPro" id="IPR036390">
    <property type="entry name" value="WH_DNA-bd_sf"/>
</dbReference>
<sequence length="72" mass="7903">MVCIANHYVVLITDAGRELTERLNEEIRRALAPATGRLDPEHSAQLTQLLEPLLSPPLPAVPRPERPARGTA</sequence>
<proteinExistence type="predicted"/>
<evidence type="ECO:0000313" key="1">
    <source>
        <dbReference type="EMBL" id="MEH0563580.1"/>
    </source>
</evidence>
<protein>
    <recommendedName>
        <fullName evidence="3">MarR family transcriptional regulator</fullName>
    </recommendedName>
</protein>
<evidence type="ECO:0000313" key="2">
    <source>
        <dbReference type="Proteomes" id="UP001382181"/>
    </source>
</evidence>
<name>A0ABU8AB29_9ACTN</name>
<organism evidence="1 2">
    <name type="scientific">Streptomyces silvae</name>
    <dbReference type="NCBI Taxonomy" id="2803812"/>
    <lineage>
        <taxon>Bacteria</taxon>
        <taxon>Bacillati</taxon>
        <taxon>Actinomycetota</taxon>
        <taxon>Actinomycetes</taxon>
        <taxon>Kitasatosporales</taxon>
        <taxon>Streptomycetaceae</taxon>
        <taxon>Streptomyces</taxon>
    </lineage>
</organism>
<keyword evidence="2" id="KW-1185">Reference proteome</keyword>
<gene>
    <name evidence="1" type="ORF">QBA37_30770</name>
</gene>